<accession>A0AAV9S1U9</accession>
<keyword evidence="3" id="KW-1185">Reference proteome</keyword>
<comment type="caution">
    <text evidence="2">The sequence shown here is derived from an EMBL/GenBank/DDBJ whole genome shotgun (WGS) entry which is preliminary data.</text>
</comment>
<feature type="region of interest" description="Disordered" evidence="1">
    <location>
        <begin position="169"/>
        <end position="268"/>
    </location>
</feature>
<dbReference type="Proteomes" id="UP001311232">
    <property type="component" value="Unassembled WGS sequence"/>
</dbReference>
<name>A0AAV9S1U9_9TELE</name>
<gene>
    <name evidence="2" type="ORF">CRENBAI_009648</name>
</gene>
<protein>
    <submittedName>
        <fullName evidence="2">Uncharacterized protein</fullName>
    </submittedName>
</protein>
<dbReference type="AlphaFoldDB" id="A0AAV9S1U9"/>
<proteinExistence type="predicted"/>
<feature type="region of interest" description="Disordered" evidence="1">
    <location>
        <begin position="42"/>
        <end position="156"/>
    </location>
</feature>
<reference evidence="2 3" key="1">
    <citation type="submission" date="2021-06" db="EMBL/GenBank/DDBJ databases">
        <authorList>
            <person name="Palmer J.M."/>
        </authorList>
    </citation>
    <scope>NUCLEOTIDE SEQUENCE [LARGE SCALE GENOMIC DNA]</scope>
    <source>
        <strain evidence="2 3">MEX-2019</strain>
        <tissue evidence="2">Muscle</tissue>
    </source>
</reference>
<dbReference type="EMBL" id="JAHHUM010001053">
    <property type="protein sequence ID" value="KAK5614912.1"/>
    <property type="molecule type" value="Genomic_DNA"/>
</dbReference>
<feature type="compositionally biased region" description="Polar residues" evidence="1">
    <location>
        <begin position="250"/>
        <end position="268"/>
    </location>
</feature>
<evidence type="ECO:0000313" key="3">
    <source>
        <dbReference type="Proteomes" id="UP001311232"/>
    </source>
</evidence>
<evidence type="ECO:0000256" key="1">
    <source>
        <dbReference type="SAM" id="MobiDB-lite"/>
    </source>
</evidence>
<feature type="compositionally biased region" description="Polar residues" evidence="1">
    <location>
        <begin position="227"/>
        <end position="239"/>
    </location>
</feature>
<evidence type="ECO:0000313" key="2">
    <source>
        <dbReference type="EMBL" id="KAK5614912.1"/>
    </source>
</evidence>
<feature type="compositionally biased region" description="Basic residues" evidence="1">
    <location>
        <begin position="83"/>
        <end position="93"/>
    </location>
</feature>
<sequence>MTPPNPKALVVVLWSGHREVYGTNRAPSPRCPLAWHRIATTTRPAEQQNKPHTNTEAANNHTQPKMARNPNTNTSQGNIGRAPLHRQTNRKCQHQPGSQSDHVTHNLAHYSAKGKDAGPANPRVPQKGHSPHRKEATPPPRQNHRHPGQPSKNHTPHILPYILRDTVKTINPACPPPQHAIQQRTEHSKKPLKQKPCTKPTSHKCVPTSLPKIKSPAKVTPAKRRPTTSIPKHTSTTIPTEKLRPLHPENNASQHTCPNHADPSSKQN</sequence>
<feature type="compositionally biased region" description="Polar residues" evidence="1">
    <location>
        <begin position="42"/>
        <end position="78"/>
    </location>
</feature>
<organism evidence="2 3">
    <name type="scientific">Crenichthys baileyi</name>
    <name type="common">White River springfish</name>
    <dbReference type="NCBI Taxonomy" id="28760"/>
    <lineage>
        <taxon>Eukaryota</taxon>
        <taxon>Metazoa</taxon>
        <taxon>Chordata</taxon>
        <taxon>Craniata</taxon>
        <taxon>Vertebrata</taxon>
        <taxon>Euteleostomi</taxon>
        <taxon>Actinopterygii</taxon>
        <taxon>Neopterygii</taxon>
        <taxon>Teleostei</taxon>
        <taxon>Neoteleostei</taxon>
        <taxon>Acanthomorphata</taxon>
        <taxon>Ovalentaria</taxon>
        <taxon>Atherinomorphae</taxon>
        <taxon>Cyprinodontiformes</taxon>
        <taxon>Goodeidae</taxon>
        <taxon>Crenichthys</taxon>
    </lineage>
</organism>